<dbReference type="RefSeq" id="WP_152835950.1">
    <property type="nucleotide sequence ID" value="NZ_WHUG01000001.1"/>
</dbReference>
<sequence>MIVSWSEEGRLAAAAPPKQFSCGKYRYKSFTKRHLFMCVAGQRQTAGAGISLPASNILVKTYLPGGIVQLNIVVWQ</sequence>
<keyword evidence="2" id="KW-1185">Reference proteome</keyword>
<dbReference type="AlphaFoldDB" id="A0A6A7MUA3"/>
<proteinExistence type="predicted"/>
<accession>A0A6A7MUA3</accession>
<organism evidence="1 2">
    <name type="scientific">Rugamonas aquatica</name>
    <dbReference type="NCBI Taxonomy" id="2743357"/>
    <lineage>
        <taxon>Bacteria</taxon>
        <taxon>Pseudomonadati</taxon>
        <taxon>Pseudomonadota</taxon>
        <taxon>Betaproteobacteria</taxon>
        <taxon>Burkholderiales</taxon>
        <taxon>Oxalobacteraceae</taxon>
        <taxon>Telluria group</taxon>
        <taxon>Rugamonas</taxon>
    </lineage>
</organism>
<reference evidence="1 2" key="1">
    <citation type="submission" date="2019-10" db="EMBL/GenBank/DDBJ databases">
        <title>Two novel species isolated from a subtropical stream in China.</title>
        <authorList>
            <person name="Lu H."/>
        </authorList>
    </citation>
    <scope>NUCLEOTIDE SEQUENCE [LARGE SCALE GENOMIC DNA]</scope>
    <source>
        <strain evidence="1 2">FT29W</strain>
    </source>
</reference>
<evidence type="ECO:0000313" key="2">
    <source>
        <dbReference type="Proteomes" id="UP000440498"/>
    </source>
</evidence>
<dbReference type="Proteomes" id="UP000440498">
    <property type="component" value="Unassembled WGS sequence"/>
</dbReference>
<evidence type="ECO:0000313" key="1">
    <source>
        <dbReference type="EMBL" id="MQA36525.1"/>
    </source>
</evidence>
<name>A0A6A7MUA3_9BURK</name>
<protein>
    <submittedName>
        <fullName evidence="1">Uncharacterized protein</fullName>
    </submittedName>
</protein>
<comment type="caution">
    <text evidence="1">The sequence shown here is derived from an EMBL/GenBank/DDBJ whole genome shotgun (WGS) entry which is preliminary data.</text>
</comment>
<dbReference type="EMBL" id="WHUG01000001">
    <property type="protein sequence ID" value="MQA36525.1"/>
    <property type="molecule type" value="Genomic_DNA"/>
</dbReference>
<gene>
    <name evidence="1" type="ORF">GEV02_00055</name>
</gene>